<keyword evidence="3" id="KW-1185">Reference proteome</keyword>
<dbReference type="AlphaFoldDB" id="A0A4Q9Q5J1"/>
<gene>
    <name evidence="2" type="ORF">BD310DRAFT_918678</name>
</gene>
<feature type="compositionally biased region" description="Basic residues" evidence="1">
    <location>
        <begin position="60"/>
        <end position="69"/>
    </location>
</feature>
<accession>A0A4Q9Q5J1</accession>
<sequence>MARRRRSAHAGLVSCLPGFRGSSRLARFVPKLGAHEARPDSVEGARPGAATCSLDQRSSQKPHKQRRGRTTVANETEDLVWLWEAWHRF</sequence>
<name>A0A4Q9Q5J1_9APHY</name>
<dbReference type="EMBL" id="ML145093">
    <property type="protein sequence ID" value="TBU62559.1"/>
    <property type="molecule type" value="Genomic_DNA"/>
</dbReference>
<reference evidence="2 3" key="1">
    <citation type="submission" date="2019-01" db="EMBL/GenBank/DDBJ databases">
        <title>Draft genome sequences of three monokaryotic isolates of the white-rot basidiomycete fungus Dichomitus squalens.</title>
        <authorList>
            <consortium name="DOE Joint Genome Institute"/>
            <person name="Lopez S.C."/>
            <person name="Andreopoulos B."/>
            <person name="Pangilinan J."/>
            <person name="Lipzen A."/>
            <person name="Riley R."/>
            <person name="Ahrendt S."/>
            <person name="Ng V."/>
            <person name="Barry K."/>
            <person name="Daum C."/>
            <person name="Grigoriev I.V."/>
            <person name="Hilden K.S."/>
            <person name="Makela M.R."/>
            <person name="de Vries R.P."/>
        </authorList>
    </citation>
    <scope>NUCLEOTIDE SEQUENCE [LARGE SCALE GENOMIC DNA]</scope>
    <source>
        <strain evidence="2 3">CBS 464.89</strain>
    </source>
</reference>
<evidence type="ECO:0000313" key="2">
    <source>
        <dbReference type="EMBL" id="TBU62559.1"/>
    </source>
</evidence>
<evidence type="ECO:0000313" key="3">
    <source>
        <dbReference type="Proteomes" id="UP000292082"/>
    </source>
</evidence>
<dbReference type="Proteomes" id="UP000292082">
    <property type="component" value="Unassembled WGS sequence"/>
</dbReference>
<feature type="region of interest" description="Disordered" evidence="1">
    <location>
        <begin position="36"/>
        <end position="71"/>
    </location>
</feature>
<proteinExistence type="predicted"/>
<evidence type="ECO:0000256" key="1">
    <source>
        <dbReference type="SAM" id="MobiDB-lite"/>
    </source>
</evidence>
<organism evidence="2 3">
    <name type="scientific">Dichomitus squalens</name>
    <dbReference type="NCBI Taxonomy" id="114155"/>
    <lineage>
        <taxon>Eukaryota</taxon>
        <taxon>Fungi</taxon>
        <taxon>Dikarya</taxon>
        <taxon>Basidiomycota</taxon>
        <taxon>Agaricomycotina</taxon>
        <taxon>Agaricomycetes</taxon>
        <taxon>Polyporales</taxon>
        <taxon>Polyporaceae</taxon>
        <taxon>Dichomitus</taxon>
    </lineage>
</organism>
<protein>
    <submittedName>
        <fullName evidence="2">Uncharacterized protein</fullName>
    </submittedName>
</protein>